<feature type="domain" description="CST complex subunit Stn1 N-terminal" evidence="6">
    <location>
        <begin position="46"/>
        <end position="89"/>
    </location>
</feature>
<sequence>MATAENGDLTFYPAFCFRASPTHFTWVKMAAADVHRLKRRPGFEGQNIFFYLNHPIRFVSLVGIIVARTDVFKRTILTLDDSSGESIEIAVLKAESSDPDSADRTPHRQPQPRPYEKAARHVAATNRTDLDISPLVPGTVVQVKGTLTVFRAAMQLQLERFFLIRDTTAEMRFVDQRSRYLVEVLAVPWELTGEEVERLRLEAEAEEEQAEEEQERARRRLRKRAEREERDQRRLQRLWEREELFREKEAILCQEAGQRAMRAIQRKRVMNINSEM</sequence>
<proteinExistence type="predicted"/>
<name>A0A8E0UVI7_9EURO</name>
<dbReference type="InterPro" id="IPR012340">
    <property type="entry name" value="NA-bd_OB-fold"/>
</dbReference>
<dbReference type="RefSeq" id="XP_043142704.1">
    <property type="nucleotide sequence ID" value="XM_043286769.1"/>
</dbReference>
<organism evidence="7 8">
    <name type="scientific">Aspergillus udagawae</name>
    <dbReference type="NCBI Taxonomy" id="91492"/>
    <lineage>
        <taxon>Eukaryota</taxon>
        <taxon>Fungi</taxon>
        <taxon>Dikarya</taxon>
        <taxon>Ascomycota</taxon>
        <taxon>Pezizomycotina</taxon>
        <taxon>Eurotiomycetes</taxon>
        <taxon>Eurotiomycetidae</taxon>
        <taxon>Eurotiales</taxon>
        <taxon>Aspergillaceae</taxon>
        <taxon>Aspergillus</taxon>
        <taxon>Aspergillus subgen. Fumigati</taxon>
    </lineage>
</organism>
<feature type="coiled-coil region" evidence="4">
    <location>
        <begin position="191"/>
        <end position="238"/>
    </location>
</feature>
<dbReference type="GeneID" id="66988745"/>
<dbReference type="GO" id="GO:0000781">
    <property type="term" value="C:chromosome, telomeric region"/>
    <property type="evidence" value="ECO:0007669"/>
    <property type="project" value="UniProtKB-SubCell"/>
</dbReference>
<dbReference type="Proteomes" id="UP000036893">
    <property type="component" value="Unassembled WGS sequence"/>
</dbReference>
<evidence type="ECO:0000313" key="8">
    <source>
        <dbReference type="Proteomes" id="UP000036893"/>
    </source>
</evidence>
<reference evidence="7" key="2">
    <citation type="submission" date="2021-01" db="EMBL/GenBank/DDBJ databases">
        <title>Pan-genome distribution and transcriptional activeness of fungal secondary metabolism genes in Aspergillus section Fumigati.</title>
        <authorList>
            <person name="Takahashi H."/>
            <person name="Umemura M."/>
            <person name="Ninomiya A."/>
            <person name="Kusuya Y."/>
            <person name="Urayama S."/>
            <person name="Shimizu M."/>
            <person name="Watanabe A."/>
            <person name="Kamei K."/>
            <person name="Yaguchi T."/>
            <person name="Hagiwara D."/>
        </authorList>
    </citation>
    <scope>NUCLEOTIDE SEQUENCE</scope>
    <source>
        <strain evidence="7">IFM 46973</strain>
    </source>
</reference>
<evidence type="ECO:0000256" key="1">
    <source>
        <dbReference type="ARBA" id="ARBA00004574"/>
    </source>
</evidence>
<dbReference type="Pfam" id="PF10451">
    <property type="entry name" value="Stn1"/>
    <property type="match status" value="1"/>
</dbReference>
<evidence type="ECO:0000259" key="6">
    <source>
        <dbReference type="Pfam" id="PF10451"/>
    </source>
</evidence>
<dbReference type="Gene3D" id="2.40.50.140">
    <property type="entry name" value="Nucleic acid-binding proteins"/>
    <property type="match status" value="1"/>
</dbReference>
<evidence type="ECO:0000313" key="7">
    <source>
        <dbReference type="EMBL" id="GIC85438.1"/>
    </source>
</evidence>
<dbReference type="EMBL" id="BBXM02000001">
    <property type="protein sequence ID" value="GIC85438.1"/>
    <property type="molecule type" value="Genomic_DNA"/>
</dbReference>
<dbReference type="InterPro" id="IPR018856">
    <property type="entry name" value="Stn1_N"/>
</dbReference>
<gene>
    <name evidence="7" type="ORF">Aud_001269</name>
</gene>
<evidence type="ECO:0000256" key="2">
    <source>
        <dbReference type="ARBA" id="ARBA00022454"/>
    </source>
</evidence>
<comment type="caution">
    <text evidence="7">The sequence shown here is derived from an EMBL/GenBank/DDBJ whole genome shotgun (WGS) entry which is preliminary data.</text>
</comment>
<accession>A0A8E0UVI7</accession>
<evidence type="ECO:0000256" key="5">
    <source>
        <dbReference type="SAM" id="MobiDB-lite"/>
    </source>
</evidence>
<protein>
    <recommendedName>
        <fullName evidence="6">CST complex subunit Stn1 N-terminal domain-containing protein</fullName>
    </recommendedName>
</protein>
<reference evidence="7" key="1">
    <citation type="journal article" date="2015" name="Genome Announc.">
        <title>Draft Genome Sequence of the Pathogenic Filamentous Fungus Aspergillus udagawae Strain IFM 46973T.</title>
        <authorList>
            <person name="Kusuya Y."/>
            <person name="Takahashi-Nakaguchi A."/>
            <person name="Takahashi H."/>
            <person name="Yaguchi T."/>
        </authorList>
    </citation>
    <scope>NUCLEOTIDE SEQUENCE</scope>
    <source>
        <strain evidence="7">IFM 46973</strain>
    </source>
</reference>
<evidence type="ECO:0000256" key="3">
    <source>
        <dbReference type="ARBA" id="ARBA00022895"/>
    </source>
</evidence>
<keyword evidence="4" id="KW-0175">Coiled coil</keyword>
<dbReference type="AlphaFoldDB" id="A0A8E0UVI7"/>
<keyword evidence="2" id="KW-0158">Chromosome</keyword>
<evidence type="ECO:0000256" key="4">
    <source>
        <dbReference type="SAM" id="Coils"/>
    </source>
</evidence>
<keyword evidence="3" id="KW-0779">Telomere</keyword>
<feature type="region of interest" description="Disordered" evidence="5">
    <location>
        <begin position="94"/>
        <end position="116"/>
    </location>
</feature>
<dbReference type="SUPFAM" id="SSF50249">
    <property type="entry name" value="Nucleic acid-binding proteins"/>
    <property type="match status" value="1"/>
</dbReference>
<comment type="subcellular location">
    <subcellularLocation>
        <location evidence="1">Chromosome</location>
        <location evidence="1">Telomere</location>
    </subcellularLocation>
</comment>